<dbReference type="SUPFAM" id="SSF50969">
    <property type="entry name" value="YVTN repeat-like/Quinoprotein amine dehydrogenase"/>
    <property type="match status" value="1"/>
</dbReference>
<dbReference type="NCBIfam" id="NF038117">
    <property type="entry name" value="choice_anch_I"/>
    <property type="match status" value="1"/>
</dbReference>
<evidence type="ECO:0000313" key="4">
    <source>
        <dbReference type="Proteomes" id="UP000626026"/>
    </source>
</evidence>
<keyword evidence="4" id="KW-1185">Reference proteome</keyword>
<proteinExistence type="predicted"/>
<dbReference type="EMBL" id="JACTVA010000082">
    <property type="protein sequence ID" value="MBC9209930.1"/>
    <property type="molecule type" value="Genomic_DNA"/>
</dbReference>
<feature type="domain" description="Choice-of-anchor I" evidence="2">
    <location>
        <begin position="56"/>
        <end position="438"/>
    </location>
</feature>
<dbReference type="Gene3D" id="2.130.10.10">
    <property type="entry name" value="YVTN repeat-like/Quinoprotein amine dehydrogenase"/>
    <property type="match status" value="1"/>
</dbReference>
<dbReference type="PANTHER" id="PTHR46928:SF1">
    <property type="entry name" value="MESENCHYME-SPECIFIC CELL SURFACE GLYCOPROTEIN"/>
    <property type="match status" value="1"/>
</dbReference>
<feature type="domain" description="DUF4214" evidence="1">
    <location>
        <begin position="630"/>
        <end position="696"/>
    </location>
</feature>
<accession>A0ABR7RTD9</accession>
<dbReference type="Pfam" id="PF00353">
    <property type="entry name" value="HemolysinCabind"/>
    <property type="match status" value="1"/>
</dbReference>
<dbReference type="InterPro" id="IPR001343">
    <property type="entry name" value="Hemolysn_Ca-bd"/>
</dbReference>
<sequence>MSSTITGTPLFDVDHAASGVANGAEVSAYDAARKLVYILGPDGVDAVDVATGAIRFSLPLSATGIADSQGGTSVAVHGDLLAVSYEGAEDGLAGTVAFYRLDGAGTGATLAGTVGVGATPDMIKFTPDGARLLVAIEGEPFTTYADDAATGALGDAPGGISIIDTATLTETFAGFGAFDADTLRAAGVRIKAGATAAQDLEPEYIALSADGTKAYVTLQENNAIAVLDVASGSFEKVFAVGTKDHSLAGNGMDTSDRDGGVNIRTVPVKGLYMPDGLASFEMNGKTYLVTANEGDAREYDAYADVARLSTVRLDEAAFGGAAAVAELKKPENMGRLNVSTVDGDIDGDGDIDVIHTLGGRSMSIWEVGEDGLTQTWDSGDMMERILAADFPALLDDGRSDDKGPEPESVTLGTVGGRLYAFVALERSDAVMAFRIDGAAEVTYAGVIPTGGDAPEVVTFIPGEDAPGGLPMLISPNEGNGVTTGIQLAFPILGSEGADVLRGSRADNFIDAGAGDDLIFASLGQDTVLGGAGLDTLRFEAVTLGSATLGRAGDGTAQSVAWTDAAGSHATSFSGIETVQLVDATVYFGGGSTAAQVSALYRGLLGRDADAAGLSFWTDRAEEGDALASIATSILGSGEAKLALGGLGTEAVIGRLYGAILGRDGDAAELGFWRGQVEDGLSIGEAAAHIAGSAEAEADPTGAAAQGIAVVDAEMAWIGLSFDALLGRAPDLASLGFFKGQMQAGVDEMAVVLGIARSQEFQGRTGGLDDAGYVETLYSDVLGRGSDAEGLAWHLAALEQGAERGELAFSFLASDEGQAGYARFLEQGVALI</sequence>
<protein>
    <submittedName>
        <fullName evidence="3">Choice-of-anchor I family protein</fullName>
    </submittedName>
</protein>
<feature type="domain" description="DUF4214" evidence="1">
    <location>
        <begin position="759"/>
        <end position="818"/>
    </location>
</feature>
<dbReference type="InterPro" id="IPR052956">
    <property type="entry name" value="Mesenchyme-surface_protein"/>
</dbReference>
<dbReference type="Gene3D" id="2.150.10.10">
    <property type="entry name" value="Serralysin-like metalloprotease, C-terminal"/>
    <property type="match status" value="1"/>
</dbReference>
<dbReference type="Proteomes" id="UP000626026">
    <property type="component" value="Unassembled WGS sequence"/>
</dbReference>
<dbReference type="InterPro" id="IPR025282">
    <property type="entry name" value="DUF4214"/>
</dbReference>
<evidence type="ECO:0000313" key="3">
    <source>
        <dbReference type="EMBL" id="MBC9209930.1"/>
    </source>
</evidence>
<dbReference type="RefSeq" id="WP_187787053.1">
    <property type="nucleotide sequence ID" value="NZ_JACTVA010000082.1"/>
</dbReference>
<organism evidence="3 4">
    <name type="scientific">Teichococcus aerophilus</name>
    <dbReference type="NCBI Taxonomy" id="1224513"/>
    <lineage>
        <taxon>Bacteria</taxon>
        <taxon>Pseudomonadati</taxon>
        <taxon>Pseudomonadota</taxon>
        <taxon>Alphaproteobacteria</taxon>
        <taxon>Acetobacterales</taxon>
        <taxon>Roseomonadaceae</taxon>
        <taxon>Roseomonas</taxon>
    </lineage>
</organism>
<evidence type="ECO:0000259" key="1">
    <source>
        <dbReference type="Pfam" id="PF13946"/>
    </source>
</evidence>
<dbReference type="SUPFAM" id="SSF51120">
    <property type="entry name" value="beta-Roll"/>
    <property type="match status" value="1"/>
</dbReference>
<name>A0ABR7RTD9_9PROT</name>
<comment type="caution">
    <text evidence="3">The sequence shown here is derived from an EMBL/GenBank/DDBJ whole genome shotgun (WGS) entry which is preliminary data.</text>
</comment>
<dbReference type="Pfam" id="PF13946">
    <property type="entry name" value="DUF4214"/>
    <property type="match status" value="2"/>
</dbReference>
<dbReference type="InterPro" id="IPR011049">
    <property type="entry name" value="Serralysin-like_metalloprot_C"/>
</dbReference>
<dbReference type="PANTHER" id="PTHR46928">
    <property type="entry name" value="MESENCHYME-SPECIFIC CELL SURFACE GLYCOPROTEIN"/>
    <property type="match status" value="1"/>
</dbReference>
<dbReference type="InterPro" id="IPR055188">
    <property type="entry name" value="Choice_anch_I"/>
</dbReference>
<dbReference type="InterPro" id="IPR011044">
    <property type="entry name" value="Quino_amine_DH_bsu"/>
</dbReference>
<dbReference type="InterPro" id="IPR015943">
    <property type="entry name" value="WD40/YVTN_repeat-like_dom_sf"/>
</dbReference>
<gene>
    <name evidence="3" type="ORF">IBL26_24050</name>
</gene>
<evidence type="ECO:0000259" key="2">
    <source>
        <dbReference type="Pfam" id="PF22494"/>
    </source>
</evidence>
<reference evidence="3 4" key="1">
    <citation type="journal article" date="2013" name="Int. J. Syst. Evol. Microbiol.">
        <title>Roseomonas aerophila sp. nov., isolated from air.</title>
        <authorList>
            <person name="Kim S.J."/>
            <person name="Weon H.Y."/>
            <person name="Ahn J.H."/>
            <person name="Hong S.B."/>
            <person name="Seok S.J."/>
            <person name="Whang K.S."/>
            <person name="Kwon S.W."/>
        </authorList>
    </citation>
    <scope>NUCLEOTIDE SEQUENCE [LARGE SCALE GENOMIC DNA]</scope>
    <source>
        <strain evidence="3 4">NBRC 108923</strain>
    </source>
</reference>
<dbReference type="Pfam" id="PF22494">
    <property type="entry name" value="choice_anch_I"/>
    <property type="match status" value="1"/>
</dbReference>